<accession>A0ABD1SG85</accession>
<feature type="repeat" description="PPR" evidence="2">
    <location>
        <begin position="335"/>
        <end position="369"/>
    </location>
</feature>
<dbReference type="PROSITE" id="PS51375">
    <property type="entry name" value="PPR"/>
    <property type="match status" value="6"/>
</dbReference>
<feature type="repeat" description="PPR" evidence="2">
    <location>
        <begin position="101"/>
        <end position="135"/>
    </location>
</feature>
<protein>
    <submittedName>
        <fullName evidence="3">Pentatricopeptide repeat-containing protein</fullName>
    </submittedName>
</protein>
<dbReference type="PANTHER" id="PTHR47926">
    <property type="entry name" value="PENTATRICOPEPTIDE REPEAT-CONTAINING PROTEIN"/>
    <property type="match status" value="1"/>
</dbReference>
<dbReference type="InterPro" id="IPR002885">
    <property type="entry name" value="PPR_rpt"/>
</dbReference>
<feature type="repeat" description="PPR" evidence="2">
    <location>
        <begin position="203"/>
        <end position="237"/>
    </location>
</feature>
<proteinExistence type="predicted"/>
<dbReference type="Pfam" id="PF13041">
    <property type="entry name" value="PPR_2"/>
    <property type="match status" value="4"/>
</dbReference>
<dbReference type="SUPFAM" id="SSF48452">
    <property type="entry name" value="TPR-like"/>
    <property type="match status" value="1"/>
</dbReference>
<evidence type="ECO:0000256" key="2">
    <source>
        <dbReference type="PROSITE-ProRule" id="PRU00708"/>
    </source>
</evidence>
<keyword evidence="1" id="KW-0677">Repeat</keyword>
<dbReference type="InterPro" id="IPR046848">
    <property type="entry name" value="E_motif"/>
</dbReference>
<dbReference type="FunFam" id="1.25.40.10:FF:000348">
    <property type="entry name" value="Pentatricopeptide repeat-containing protein chloroplastic"/>
    <property type="match status" value="1"/>
</dbReference>
<keyword evidence="4" id="KW-1185">Reference proteome</keyword>
<feature type="repeat" description="PPR" evidence="2">
    <location>
        <begin position="273"/>
        <end position="307"/>
    </location>
</feature>
<dbReference type="AlphaFoldDB" id="A0ABD1SG85"/>
<dbReference type="FunFam" id="1.25.40.10:FF:000470">
    <property type="entry name" value="Pentatricopeptide repeat-containing protein At5g66520"/>
    <property type="match status" value="1"/>
</dbReference>
<dbReference type="InterPro" id="IPR046960">
    <property type="entry name" value="PPR_At4g14850-like_plant"/>
</dbReference>
<sequence>MLKIPRNLIFGSRHQHTHTHLYFLHTTLHTSNSSCLHQTLRSLVEKCLSISHLKTLHAQIILQGLTHCTLTVSKLISFCALSPSGDLQYARLLFDKTPEPNRHMYNTLIRAYASSKHPEKAILLYHQIVCSGIFPNEFTFPFTLKSCANLQAYREGLLVLVHVMKLGFFKSHTCVQNGLINFFVVCGKIECAQQIFDGIEARTIVSWNSLIHGYSKMGCWKQALLLFCGMREGGFEPDDRTLVSLLSVCSGNYDLELGRFLHWYIEITGVHFDVYVHNALLDMYAKCGRLQTAGAVFNRIIDKNVVSWTSMVSAYAKHGFVKFAKNVFDQMPVKNVVSWNSMISCFLQNGYYREALDSFSKMCNSGMLPDETTIISVLSACSQLGDLATGRKFHDYVLDNIMKPTVTLYNALIDMYAKCGSTEKALDVFLDMPEKNIVTWNAIISALALHGCGFRSIELFEEMEAAGVHPDAITFTGLLSACCHSGLIDTGRSFFHKMIHFYKIPHDTEHYACMIDILGRGGLLEEALQLVGKMPMKPDIVIWGTLLGACRTHRNVEIAKLVLKQLLELEPYSGGLYVLMSNIFCEAERWEDMKKIRKLMKDHGVRKSDAVTSIEIGGRISDFMVDDKRNEASDVVYTVLNQLTDHLKSKGCVLQLNS</sequence>
<dbReference type="Gene3D" id="1.25.40.10">
    <property type="entry name" value="Tetratricopeptide repeat domain"/>
    <property type="match status" value="5"/>
</dbReference>
<name>A0ABD1SG85_9LAMI</name>
<evidence type="ECO:0000313" key="3">
    <source>
        <dbReference type="EMBL" id="KAL2499757.1"/>
    </source>
</evidence>
<dbReference type="PANTHER" id="PTHR47926:SF528">
    <property type="entry name" value="PENTATRICOPEPTIDE REPEAT-CONTAINING PROTEIN"/>
    <property type="match status" value="1"/>
</dbReference>
<feature type="repeat" description="PPR" evidence="2">
    <location>
        <begin position="471"/>
        <end position="505"/>
    </location>
</feature>
<dbReference type="Pfam" id="PF01535">
    <property type="entry name" value="PPR"/>
    <property type="match status" value="2"/>
</dbReference>
<dbReference type="NCBIfam" id="TIGR00756">
    <property type="entry name" value="PPR"/>
    <property type="match status" value="7"/>
</dbReference>
<dbReference type="Pfam" id="PF20431">
    <property type="entry name" value="E_motif"/>
    <property type="match status" value="1"/>
</dbReference>
<dbReference type="Proteomes" id="UP001604336">
    <property type="component" value="Unassembled WGS sequence"/>
</dbReference>
<dbReference type="EMBL" id="JBFOLK010000007">
    <property type="protein sequence ID" value="KAL2499757.1"/>
    <property type="molecule type" value="Genomic_DNA"/>
</dbReference>
<gene>
    <name evidence="3" type="ORF">Adt_25307</name>
</gene>
<organism evidence="3 4">
    <name type="scientific">Abeliophyllum distichum</name>
    <dbReference type="NCBI Taxonomy" id="126358"/>
    <lineage>
        <taxon>Eukaryota</taxon>
        <taxon>Viridiplantae</taxon>
        <taxon>Streptophyta</taxon>
        <taxon>Embryophyta</taxon>
        <taxon>Tracheophyta</taxon>
        <taxon>Spermatophyta</taxon>
        <taxon>Magnoliopsida</taxon>
        <taxon>eudicotyledons</taxon>
        <taxon>Gunneridae</taxon>
        <taxon>Pentapetalae</taxon>
        <taxon>asterids</taxon>
        <taxon>lamiids</taxon>
        <taxon>Lamiales</taxon>
        <taxon>Oleaceae</taxon>
        <taxon>Forsythieae</taxon>
        <taxon>Abeliophyllum</taxon>
    </lineage>
</organism>
<feature type="repeat" description="PPR" evidence="2">
    <location>
        <begin position="405"/>
        <end position="439"/>
    </location>
</feature>
<comment type="caution">
    <text evidence="3">The sequence shown here is derived from an EMBL/GenBank/DDBJ whole genome shotgun (WGS) entry which is preliminary data.</text>
</comment>
<dbReference type="InterPro" id="IPR011990">
    <property type="entry name" value="TPR-like_helical_dom_sf"/>
</dbReference>
<dbReference type="FunFam" id="1.25.40.10:FF:000090">
    <property type="entry name" value="Pentatricopeptide repeat-containing protein, chloroplastic"/>
    <property type="match status" value="1"/>
</dbReference>
<reference evidence="4" key="1">
    <citation type="submission" date="2024-07" db="EMBL/GenBank/DDBJ databases">
        <title>Two chromosome-level genome assemblies of Korean endemic species Abeliophyllum distichum and Forsythia ovata (Oleaceae).</title>
        <authorList>
            <person name="Jang H."/>
        </authorList>
    </citation>
    <scope>NUCLEOTIDE SEQUENCE [LARGE SCALE GENOMIC DNA]</scope>
</reference>
<evidence type="ECO:0000256" key="1">
    <source>
        <dbReference type="ARBA" id="ARBA00022737"/>
    </source>
</evidence>
<evidence type="ECO:0000313" key="4">
    <source>
        <dbReference type="Proteomes" id="UP001604336"/>
    </source>
</evidence>